<dbReference type="AlphaFoldDB" id="A0A8E2EEK0"/>
<accession>A0A8E2EEK0</accession>
<dbReference type="Proteomes" id="UP000250266">
    <property type="component" value="Unassembled WGS sequence"/>
</dbReference>
<reference evidence="1 2" key="1">
    <citation type="journal article" date="2016" name="Nat. Commun.">
        <title>Ectomycorrhizal ecology is imprinted in the genome of the dominant symbiotic fungus Cenococcum geophilum.</title>
        <authorList>
            <consortium name="DOE Joint Genome Institute"/>
            <person name="Peter M."/>
            <person name="Kohler A."/>
            <person name="Ohm R.A."/>
            <person name="Kuo A."/>
            <person name="Krutzmann J."/>
            <person name="Morin E."/>
            <person name="Arend M."/>
            <person name="Barry K.W."/>
            <person name="Binder M."/>
            <person name="Choi C."/>
            <person name="Clum A."/>
            <person name="Copeland A."/>
            <person name="Grisel N."/>
            <person name="Haridas S."/>
            <person name="Kipfer T."/>
            <person name="LaButti K."/>
            <person name="Lindquist E."/>
            <person name="Lipzen A."/>
            <person name="Maire R."/>
            <person name="Meier B."/>
            <person name="Mihaltcheva S."/>
            <person name="Molinier V."/>
            <person name="Murat C."/>
            <person name="Poggeler S."/>
            <person name="Quandt C.A."/>
            <person name="Sperisen C."/>
            <person name="Tritt A."/>
            <person name="Tisserant E."/>
            <person name="Crous P.W."/>
            <person name="Henrissat B."/>
            <person name="Nehls U."/>
            <person name="Egli S."/>
            <person name="Spatafora J.W."/>
            <person name="Grigoriev I.V."/>
            <person name="Martin F.M."/>
        </authorList>
    </citation>
    <scope>NUCLEOTIDE SEQUENCE [LARGE SCALE GENOMIC DNA]</scope>
    <source>
        <strain evidence="1 2">CBS 459.81</strain>
    </source>
</reference>
<gene>
    <name evidence="1" type="ORF">K432DRAFT_218328</name>
</gene>
<proteinExistence type="predicted"/>
<keyword evidence="2" id="KW-1185">Reference proteome</keyword>
<organism evidence="1 2">
    <name type="scientific">Lepidopterella palustris CBS 459.81</name>
    <dbReference type="NCBI Taxonomy" id="1314670"/>
    <lineage>
        <taxon>Eukaryota</taxon>
        <taxon>Fungi</taxon>
        <taxon>Dikarya</taxon>
        <taxon>Ascomycota</taxon>
        <taxon>Pezizomycotina</taxon>
        <taxon>Dothideomycetes</taxon>
        <taxon>Pleosporomycetidae</taxon>
        <taxon>Mytilinidiales</taxon>
        <taxon>Argynnaceae</taxon>
        <taxon>Lepidopterella</taxon>
    </lineage>
</organism>
<evidence type="ECO:0000313" key="2">
    <source>
        <dbReference type="Proteomes" id="UP000250266"/>
    </source>
</evidence>
<evidence type="ECO:0000313" key="1">
    <source>
        <dbReference type="EMBL" id="OCK82576.1"/>
    </source>
</evidence>
<sequence>MCVMRNALLLVNAKFRRPIQRRRKDQALGMECALFFRPISFRKISRQGAKSGWRNLGKLIMFQSWPLTASGCWMSFLTCVVT</sequence>
<dbReference type="EMBL" id="KV744884">
    <property type="protein sequence ID" value="OCK82576.1"/>
    <property type="molecule type" value="Genomic_DNA"/>
</dbReference>
<name>A0A8E2EEK0_9PEZI</name>
<protein>
    <submittedName>
        <fullName evidence="1">Uncharacterized protein</fullName>
    </submittedName>
</protein>